<dbReference type="AlphaFoldDB" id="A0AAU7PS93"/>
<evidence type="ECO:0000313" key="2">
    <source>
        <dbReference type="EMBL" id="XBS55241.1"/>
    </source>
</evidence>
<accession>A0AAU7PS93</accession>
<keyword evidence="1" id="KW-1133">Transmembrane helix</keyword>
<reference evidence="2" key="1">
    <citation type="submission" date="2024-06" db="EMBL/GenBank/DDBJ databases">
        <title>Lacrimispora cavernae sp. nov., a novel anaerobe isolated from bat guano pile inside a cave.</title>
        <authorList>
            <person name="Miller S.L."/>
            <person name="Lu N."/>
            <person name="King J."/>
            <person name="Sankaranarayanan K."/>
            <person name="Lawson P.A."/>
        </authorList>
    </citation>
    <scope>NUCLEOTIDE SEQUENCE</scope>
    <source>
        <strain evidence="2">BS-2</strain>
    </source>
</reference>
<proteinExistence type="predicted"/>
<evidence type="ECO:0000256" key="1">
    <source>
        <dbReference type="SAM" id="Phobius"/>
    </source>
</evidence>
<name>A0AAU7PS93_9FIRM</name>
<dbReference type="RefSeq" id="WP_349947917.1">
    <property type="nucleotide sequence ID" value="NZ_CP157940.1"/>
</dbReference>
<keyword evidence="1" id="KW-0472">Membrane</keyword>
<keyword evidence="1" id="KW-0812">Transmembrane</keyword>
<organism evidence="2">
    <name type="scientific">Lacrimispora sp. BS-2</name>
    <dbReference type="NCBI Taxonomy" id="3151850"/>
    <lineage>
        <taxon>Bacteria</taxon>
        <taxon>Bacillati</taxon>
        <taxon>Bacillota</taxon>
        <taxon>Clostridia</taxon>
        <taxon>Lachnospirales</taxon>
        <taxon>Lachnospiraceae</taxon>
        <taxon>Lacrimispora</taxon>
    </lineage>
</organism>
<sequence>MIVWVQVPSPALLSKRDWNVLWETTGHFQYFKGFKELLLVKKKNDFMAVIFGGEALCSPFFMDKKQQTVNQSIVAIYTRYIPVFSFILFLTLFLIFSAESRINFQLP</sequence>
<gene>
    <name evidence="2" type="ORF">ABFV83_05435</name>
</gene>
<feature type="transmembrane region" description="Helical" evidence="1">
    <location>
        <begin position="74"/>
        <end position="98"/>
    </location>
</feature>
<dbReference type="EMBL" id="CP157940">
    <property type="protein sequence ID" value="XBS55241.1"/>
    <property type="molecule type" value="Genomic_DNA"/>
</dbReference>
<protein>
    <submittedName>
        <fullName evidence="2">Uncharacterized protein</fullName>
    </submittedName>
</protein>